<dbReference type="RefSeq" id="WP_259786322.1">
    <property type="nucleotide sequence ID" value="NZ_CP080772.1"/>
</dbReference>
<evidence type="ECO:0000313" key="1">
    <source>
        <dbReference type="EMBL" id="UWP96019.1"/>
    </source>
</evidence>
<proteinExistence type="predicted"/>
<evidence type="ECO:0008006" key="3">
    <source>
        <dbReference type="Google" id="ProtNLM"/>
    </source>
</evidence>
<name>A0A9Q9LZX7_9RHOB</name>
<accession>A0A9Q9LZX7</accession>
<dbReference type="Proteomes" id="UP001057991">
    <property type="component" value="Chromosome"/>
</dbReference>
<protein>
    <recommendedName>
        <fullName evidence="3">Lipoprotein</fullName>
    </recommendedName>
</protein>
<dbReference type="PROSITE" id="PS51257">
    <property type="entry name" value="PROKAR_LIPOPROTEIN"/>
    <property type="match status" value="1"/>
</dbReference>
<evidence type="ECO:0000313" key="2">
    <source>
        <dbReference type="Proteomes" id="UP001057991"/>
    </source>
</evidence>
<reference evidence="1" key="1">
    <citation type="submission" date="2021-08" db="EMBL/GenBank/DDBJ databases">
        <authorList>
            <person name="Nwanade C."/>
            <person name="Wang M."/>
            <person name="Masoudi A."/>
            <person name="Yu Z."/>
            <person name="Liu J."/>
        </authorList>
    </citation>
    <scope>NUCLEOTIDE SEQUENCE</scope>
    <source>
        <strain evidence="1">S056</strain>
    </source>
</reference>
<gene>
    <name evidence="1" type="ORF">K3X48_03215</name>
</gene>
<sequence>MTMAARHMSRSGALVALAAVVTLGGCDLHRESKLRATLSAWFQLGDTLGFESGPRCTAAVFRVRTNEVGPDLPMGESPSDAQGIYGLVGRAAIQMEGVSPHQLTDTMLLANDGWFGKHALGAAAQVGPCLDDQIEPGFHAAMTRPGAVLAYSAELDGVMVLDPVERKLFFAAGDTY</sequence>
<dbReference type="GeneID" id="75102301"/>
<dbReference type="EMBL" id="CP080776">
    <property type="protein sequence ID" value="UWP96019.1"/>
    <property type="molecule type" value="Genomic_DNA"/>
</dbReference>
<dbReference type="AlphaFoldDB" id="A0A9Q9LZX7"/>
<organism evidence="1 2">
    <name type="scientific">Aliiroseovarius crassostreae</name>
    <dbReference type="NCBI Taxonomy" id="154981"/>
    <lineage>
        <taxon>Bacteria</taxon>
        <taxon>Pseudomonadati</taxon>
        <taxon>Pseudomonadota</taxon>
        <taxon>Alphaproteobacteria</taxon>
        <taxon>Rhodobacterales</taxon>
        <taxon>Paracoccaceae</taxon>
        <taxon>Aliiroseovarius</taxon>
    </lineage>
</organism>